<comment type="caution">
    <text evidence="1">The sequence shown here is derived from an EMBL/GenBank/DDBJ whole genome shotgun (WGS) entry which is preliminary data.</text>
</comment>
<gene>
    <name evidence="1" type="ORF">C4B59_07435</name>
</gene>
<sequence>MKQMKDSETPRGAIKKPIILREYEFFGGCIRAKISVKNLSDTAILDVALDPVIDENILHFGRYEPDEYTEKRGKIIPGNIYPDSDRTIALYLDPLICVKEGTDLDCFVRFKDASGRLNSVQMETLKIQVVCPIFRTEHDINIGRLKELISGSAFHDSKVYAIEKDCTVRTHGMRERASPAA</sequence>
<organism evidence="1 2">
    <name type="scientific">Candidatus Methanogaster sp</name>
    <dbReference type="NCBI Taxonomy" id="3386292"/>
    <lineage>
        <taxon>Archaea</taxon>
        <taxon>Methanobacteriati</taxon>
        <taxon>Methanobacteriota</taxon>
        <taxon>Stenosarchaea group</taxon>
        <taxon>Methanomicrobia</taxon>
        <taxon>Methanosarcinales</taxon>
        <taxon>ANME-2 cluster</taxon>
        <taxon>Candidatus Methanogasteraceae</taxon>
        <taxon>Candidatus Methanogaster</taxon>
    </lineage>
</organism>
<proteinExistence type="predicted"/>
<name>A0AC61L3F0_9EURY</name>
<dbReference type="Proteomes" id="UP000248329">
    <property type="component" value="Unassembled WGS sequence"/>
</dbReference>
<evidence type="ECO:0000313" key="2">
    <source>
        <dbReference type="Proteomes" id="UP000248329"/>
    </source>
</evidence>
<reference evidence="1" key="1">
    <citation type="submission" date="2018-01" db="EMBL/GenBank/DDBJ databases">
        <authorList>
            <person name="Krukenberg V."/>
        </authorList>
    </citation>
    <scope>NUCLEOTIDE SEQUENCE</scope>
    <source>
        <strain evidence="1">E20ANME2</strain>
    </source>
</reference>
<protein>
    <submittedName>
        <fullName evidence="1">Uncharacterized protein</fullName>
    </submittedName>
</protein>
<evidence type="ECO:0000313" key="1">
    <source>
        <dbReference type="EMBL" id="PXF60813.1"/>
    </source>
</evidence>
<dbReference type="EMBL" id="PQXF01000011">
    <property type="protein sequence ID" value="PXF60813.1"/>
    <property type="molecule type" value="Genomic_DNA"/>
</dbReference>
<accession>A0AC61L3F0</accession>